<sequence>MLNPQAVITSVLSCAPQFVLRRFSSVLTGIIAAYAVLLLFLGHPPFFQRVGQLLFIIVLGYWSARGARYSIARLVQLIEGATPESAGAAAGAAPKDASSPSSSLGATSSPTSQAATGRCPSRGLD</sequence>
<keyword evidence="4" id="KW-1185">Reference proteome</keyword>
<accession>A0A836GMI5</accession>
<evidence type="ECO:0000256" key="1">
    <source>
        <dbReference type="SAM" id="MobiDB-lite"/>
    </source>
</evidence>
<keyword evidence="2" id="KW-1133">Transmembrane helix</keyword>
<dbReference type="OrthoDB" id="267289at2759"/>
<keyword evidence="2" id="KW-0472">Membrane</keyword>
<proteinExistence type="predicted"/>
<dbReference type="RefSeq" id="XP_067177977.1">
    <property type="nucleotide sequence ID" value="XM_067321746.1"/>
</dbReference>
<evidence type="ECO:0000313" key="3">
    <source>
        <dbReference type="EMBL" id="KAG5476519.1"/>
    </source>
</evidence>
<reference evidence="3 4" key="1">
    <citation type="submission" date="2021-03" db="EMBL/GenBank/DDBJ databases">
        <title>Leishmania (Mundinia) martiniquensis Genome sequencing and assembly.</title>
        <authorList>
            <person name="Almutairi H."/>
            <person name="Gatherer D."/>
        </authorList>
    </citation>
    <scope>NUCLEOTIDE SEQUENCE [LARGE SCALE GENOMIC DNA]</scope>
    <source>
        <strain evidence="3">LSCM1</strain>
    </source>
</reference>
<dbReference type="GeneID" id="92514258"/>
<gene>
    <name evidence="3" type="ORF">LSCM1_04233</name>
</gene>
<protein>
    <submittedName>
        <fullName evidence="3">Uncharacterized protein</fullName>
    </submittedName>
</protein>
<feature type="compositionally biased region" description="Low complexity" evidence="1">
    <location>
        <begin position="87"/>
        <end position="112"/>
    </location>
</feature>
<dbReference type="KEGG" id="lmat:92514258"/>
<comment type="caution">
    <text evidence="3">The sequence shown here is derived from an EMBL/GenBank/DDBJ whole genome shotgun (WGS) entry which is preliminary data.</text>
</comment>
<keyword evidence="2" id="KW-0812">Transmembrane</keyword>
<feature type="transmembrane region" description="Helical" evidence="2">
    <location>
        <begin position="20"/>
        <end position="40"/>
    </location>
</feature>
<dbReference type="AlphaFoldDB" id="A0A836GMI5"/>
<evidence type="ECO:0000256" key="2">
    <source>
        <dbReference type="SAM" id="Phobius"/>
    </source>
</evidence>
<dbReference type="Proteomes" id="UP000673552">
    <property type="component" value="Chromosome 26"/>
</dbReference>
<name>A0A836GMI5_9TRYP</name>
<dbReference type="EMBL" id="JAFEUZ010000026">
    <property type="protein sequence ID" value="KAG5476519.1"/>
    <property type="molecule type" value="Genomic_DNA"/>
</dbReference>
<organism evidence="3 4">
    <name type="scientific">Leishmania martiniquensis</name>
    <dbReference type="NCBI Taxonomy" id="1580590"/>
    <lineage>
        <taxon>Eukaryota</taxon>
        <taxon>Discoba</taxon>
        <taxon>Euglenozoa</taxon>
        <taxon>Kinetoplastea</taxon>
        <taxon>Metakinetoplastina</taxon>
        <taxon>Trypanosomatida</taxon>
        <taxon>Trypanosomatidae</taxon>
        <taxon>Leishmaniinae</taxon>
        <taxon>Leishmania</taxon>
    </lineage>
</organism>
<feature type="region of interest" description="Disordered" evidence="1">
    <location>
        <begin position="87"/>
        <end position="125"/>
    </location>
</feature>
<feature type="transmembrane region" description="Helical" evidence="2">
    <location>
        <begin position="46"/>
        <end position="64"/>
    </location>
</feature>
<evidence type="ECO:0000313" key="4">
    <source>
        <dbReference type="Proteomes" id="UP000673552"/>
    </source>
</evidence>